<keyword evidence="2" id="KW-1185">Reference proteome</keyword>
<protein>
    <submittedName>
        <fullName evidence="1">Uncharacterized protein</fullName>
    </submittedName>
</protein>
<comment type="caution">
    <text evidence="1">The sequence shown here is derived from an EMBL/GenBank/DDBJ whole genome shotgun (WGS) entry which is preliminary data.</text>
</comment>
<dbReference type="AlphaFoldDB" id="A0AAV6IRJ1"/>
<accession>A0AAV6IRJ1</accession>
<gene>
    <name evidence="1" type="ORF">RHGRI_025867</name>
</gene>
<evidence type="ECO:0000313" key="1">
    <source>
        <dbReference type="EMBL" id="KAG5531052.1"/>
    </source>
</evidence>
<sequence>MSLGNHVTGENSNEESINSALGLDSIVQDSQSPLIDECLESVNNSSQFQYAEARVGDNQKQEKNGGIGDNNSVQCDSNICVRASQGRAKRPIECVANTVRLVFIAAEFDLNDETPSISGSTTALFCL</sequence>
<reference evidence="1" key="1">
    <citation type="submission" date="2020-08" db="EMBL/GenBank/DDBJ databases">
        <title>Plant Genome Project.</title>
        <authorList>
            <person name="Zhang R.-G."/>
        </authorList>
    </citation>
    <scope>NUCLEOTIDE SEQUENCE</scope>
    <source>
        <strain evidence="1">WSP0</strain>
        <tissue evidence="1">Leaf</tissue>
    </source>
</reference>
<dbReference type="EMBL" id="JACTNZ010000009">
    <property type="protein sequence ID" value="KAG5531052.1"/>
    <property type="molecule type" value="Genomic_DNA"/>
</dbReference>
<organism evidence="1 2">
    <name type="scientific">Rhododendron griersonianum</name>
    <dbReference type="NCBI Taxonomy" id="479676"/>
    <lineage>
        <taxon>Eukaryota</taxon>
        <taxon>Viridiplantae</taxon>
        <taxon>Streptophyta</taxon>
        <taxon>Embryophyta</taxon>
        <taxon>Tracheophyta</taxon>
        <taxon>Spermatophyta</taxon>
        <taxon>Magnoliopsida</taxon>
        <taxon>eudicotyledons</taxon>
        <taxon>Gunneridae</taxon>
        <taxon>Pentapetalae</taxon>
        <taxon>asterids</taxon>
        <taxon>Ericales</taxon>
        <taxon>Ericaceae</taxon>
        <taxon>Ericoideae</taxon>
        <taxon>Rhodoreae</taxon>
        <taxon>Rhododendron</taxon>
    </lineage>
</organism>
<name>A0AAV6IRJ1_9ERIC</name>
<evidence type="ECO:0000313" key="2">
    <source>
        <dbReference type="Proteomes" id="UP000823749"/>
    </source>
</evidence>
<proteinExistence type="predicted"/>
<dbReference type="Proteomes" id="UP000823749">
    <property type="component" value="Chromosome 9"/>
</dbReference>